<keyword evidence="6" id="KW-1185">Reference proteome</keyword>
<dbReference type="RefSeq" id="WP_051281164.1">
    <property type="nucleotide sequence ID" value="NZ_CBCRWE010000030.1"/>
</dbReference>
<dbReference type="GO" id="GO:0016020">
    <property type="term" value="C:membrane"/>
    <property type="evidence" value="ECO:0007669"/>
    <property type="project" value="UniProtKB-UniRule"/>
</dbReference>
<dbReference type="PANTHER" id="PTHR30329">
    <property type="entry name" value="STATOR ELEMENT OF FLAGELLAR MOTOR COMPLEX"/>
    <property type="match status" value="1"/>
</dbReference>
<dbReference type="KEGG" id="asla:NCTC11923_02672"/>
<name>A0A448KGG7_9ACTO</name>
<gene>
    <name evidence="5" type="primary">oprF</name>
    <name evidence="5" type="ORF">NCTC11923_02672</name>
</gene>
<dbReference type="InterPro" id="IPR036737">
    <property type="entry name" value="OmpA-like_sf"/>
</dbReference>
<dbReference type="InterPro" id="IPR006665">
    <property type="entry name" value="OmpA-like"/>
</dbReference>
<dbReference type="PROSITE" id="PS51318">
    <property type="entry name" value="TAT"/>
    <property type="match status" value="1"/>
</dbReference>
<evidence type="ECO:0000256" key="2">
    <source>
        <dbReference type="SAM" id="MobiDB-lite"/>
    </source>
</evidence>
<dbReference type="PROSITE" id="PS51123">
    <property type="entry name" value="OMPA_2"/>
    <property type="match status" value="1"/>
</dbReference>
<dbReference type="STRING" id="1278298.GCA_000428685_01974"/>
<dbReference type="InterPro" id="IPR006311">
    <property type="entry name" value="TAT_signal"/>
</dbReference>
<dbReference type="PROSITE" id="PS51257">
    <property type="entry name" value="PROKAR_LIPOPROTEIN"/>
    <property type="match status" value="1"/>
</dbReference>
<evidence type="ECO:0000259" key="4">
    <source>
        <dbReference type="PROSITE" id="PS51123"/>
    </source>
</evidence>
<organism evidence="5 6">
    <name type="scientific">Actinomyces slackii</name>
    <dbReference type="NCBI Taxonomy" id="52774"/>
    <lineage>
        <taxon>Bacteria</taxon>
        <taxon>Bacillati</taxon>
        <taxon>Actinomycetota</taxon>
        <taxon>Actinomycetes</taxon>
        <taxon>Actinomycetales</taxon>
        <taxon>Actinomycetaceae</taxon>
        <taxon>Actinomyces</taxon>
    </lineage>
</organism>
<dbReference type="SUPFAM" id="SSF103088">
    <property type="entry name" value="OmpA-like"/>
    <property type="match status" value="1"/>
</dbReference>
<evidence type="ECO:0000256" key="1">
    <source>
        <dbReference type="PROSITE-ProRule" id="PRU00473"/>
    </source>
</evidence>
<dbReference type="AlphaFoldDB" id="A0A448KGG7"/>
<dbReference type="EMBL" id="LR134363">
    <property type="protein sequence ID" value="VEG75991.1"/>
    <property type="molecule type" value="Genomic_DNA"/>
</dbReference>
<sequence>MLVSRRHALLASALTGLGGLSACSLAEGGSGEATASATPGAVSLATGYLGVPVTVEAGPAIISGSYMVVRLAFSTQSTTPVSLAGAFDTKDATGTMRAIRALSLAQGLAFPQLETGNKHFATELSKDAPLEVFPIFAAATGATSVELELPSMGVITGIPVVGASQAPFEAGALVSRSSLDVDEPGPFGIGALSIAHDDASDTSTGMESTTVTLTGGVAFPGESVSLDPRADAAIARVVALLKRYPAGGELTITGHVDSSAHEALAEQRAQAVEARLKESADLSGWKVSATGKGATALRVPNEAEQGSAINRRVEIAVTPADPGSAAPTPVESGPDMPDAVGPSGKGPAGVEVTVGDLSVRLSMERVLRVGSFLVGVLELSCPQRVDWQVGAFMLPPVWQTLRWRTLSQGVYNLTLIDGEQRHLTADYAAPTSGRWVLSNSAKPPLEPGEEPWRVPVIWRDTGQDTVILDLPGGDNAHGRALSARLTDIPVVDA</sequence>
<dbReference type="Pfam" id="PF00691">
    <property type="entry name" value="OmpA"/>
    <property type="match status" value="1"/>
</dbReference>
<keyword evidence="1" id="KW-0472">Membrane</keyword>
<feature type="signal peptide" evidence="3">
    <location>
        <begin position="1"/>
        <end position="26"/>
    </location>
</feature>
<dbReference type="InterPro" id="IPR050330">
    <property type="entry name" value="Bact_OuterMem_StrucFunc"/>
</dbReference>
<dbReference type="PANTHER" id="PTHR30329:SF21">
    <property type="entry name" value="LIPOPROTEIN YIAD-RELATED"/>
    <property type="match status" value="1"/>
</dbReference>
<feature type="domain" description="OmpA-like" evidence="4">
    <location>
        <begin position="206"/>
        <end position="321"/>
    </location>
</feature>
<evidence type="ECO:0000313" key="5">
    <source>
        <dbReference type="EMBL" id="VEG75991.1"/>
    </source>
</evidence>
<reference evidence="5 6" key="1">
    <citation type="submission" date="2018-12" db="EMBL/GenBank/DDBJ databases">
        <authorList>
            <consortium name="Pathogen Informatics"/>
        </authorList>
    </citation>
    <scope>NUCLEOTIDE SEQUENCE [LARGE SCALE GENOMIC DNA]</scope>
    <source>
        <strain evidence="5 6">NCTC11923</strain>
    </source>
</reference>
<proteinExistence type="predicted"/>
<dbReference type="Gene3D" id="3.30.1330.60">
    <property type="entry name" value="OmpA-like domain"/>
    <property type="match status" value="1"/>
</dbReference>
<accession>A0A448KGG7</accession>
<protein>
    <submittedName>
        <fullName evidence="5">Outer membrane porin F</fullName>
    </submittedName>
</protein>
<evidence type="ECO:0000313" key="6">
    <source>
        <dbReference type="Proteomes" id="UP000276899"/>
    </source>
</evidence>
<dbReference type="CDD" id="cd07185">
    <property type="entry name" value="OmpA_C-like"/>
    <property type="match status" value="1"/>
</dbReference>
<feature type="chain" id="PRO_5039166128" evidence="3">
    <location>
        <begin position="27"/>
        <end position="493"/>
    </location>
</feature>
<dbReference type="Proteomes" id="UP000276899">
    <property type="component" value="Chromosome"/>
</dbReference>
<evidence type="ECO:0000256" key="3">
    <source>
        <dbReference type="SAM" id="SignalP"/>
    </source>
</evidence>
<feature type="region of interest" description="Disordered" evidence="2">
    <location>
        <begin position="320"/>
        <end position="346"/>
    </location>
</feature>
<keyword evidence="3" id="KW-0732">Signal</keyword>